<dbReference type="SUPFAM" id="SSF50952">
    <property type="entry name" value="Soluble quinoprotein glucose dehydrogenase"/>
    <property type="match status" value="1"/>
</dbReference>
<dbReference type="EMBL" id="PXWF02000242">
    <property type="protein sequence ID" value="PWF46680.1"/>
    <property type="molecule type" value="Genomic_DNA"/>
</dbReference>
<dbReference type="PANTHER" id="PTHR19328">
    <property type="entry name" value="HEDGEHOG-INTERACTING PROTEIN"/>
    <property type="match status" value="1"/>
</dbReference>
<keyword evidence="4" id="KW-1185">Reference proteome</keyword>
<keyword evidence="1" id="KW-0732">Signal</keyword>
<protein>
    <submittedName>
        <fullName evidence="3">Glucose dehydrogenase</fullName>
    </submittedName>
</protein>
<reference evidence="3 4" key="1">
    <citation type="submission" date="2018-04" db="EMBL/GenBank/DDBJ databases">
        <title>Massilia violaceinigra sp. nov., a novel purple-pigmented bacterium isolated from Tianshan glacier, Xinjiang, China.</title>
        <authorList>
            <person name="Wang H."/>
        </authorList>
    </citation>
    <scope>NUCLEOTIDE SEQUENCE [LARGE SCALE GENOMIC DNA]</scope>
    <source>
        <strain evidence="3 4">B448-2</strain>
    </source>
</reference>
<dbReference type="AlphaFoldDB" id="A0A2U2HIU1"/>
<evidence type="ECO:0000313" key="3">
    <source>
        <dbReference type="EMBL" id="PWF46680.1"/>
    </source>
</evidence>
<evidence type="ECO:0000259" key="2">
    <source>
        <dbReference type="Pfam" id="PF07995"/>
    </source>
</evidence>
<proteinExistence type="predicted"/>
<dbReference type="OrthoDB" id="9770043at2"/>
<feature type="chain" id="PRO_5015426734" evidence="1">
    <location>
        <begin position="20"/>
        <end position="392"/>
    </location>
</feature>
<accession>A0A2U2HIU1</accession>
<dbReference type="InterPro" id="IPR011042">
    <property type="entry name" value="6-blade_b-propeller_TolB-like"/>
</dbReference>
<organism evidence="3 4">
    <name type="scientific">Massilia glaciei</name>
    <dbReference type="NCBI Taxonomy" id="1524097"/>
    <lineage>
        <taxon>Bacteria</taxon>
        <taxon>Pseudomonadati</taxon>
        <taxon>Pseudomonadota</taxon>
        <taxon>Betaproteobacteria</taxon>
        <taxon>Burkholderiales</taxon>
        <taxon>Oxalobacteraceae</taxon>
        <taxon>Telluria group</taxon>
        <taxon>Massilia</taxon>
    </lineage>
</organism>
<name>A0A2U2HIU1_9BURK</name>
<evidence type="ECO:0000256" key="1">
    <source>
        <dbReference type="SAM" id="SignalP"/>
    </source>
</evidence>
<dbReference type="InterPro" id="IPR011041">
    <property type="entry name" value="Quinoprot_gluc/sorb_DH_b-prop"/>
</dbReference>
<sequence>MLIARARILLLALFTSLVAACGGGGSPGVVPRPPAPPPALGLTEVAGATSPVFLTAPAGDPRLFIVERAGRIRIVQNGVLLPTPFLDIGPRVVVTAEGGLLSLAFAPLFALNRHFYYYYTDINNNIVVARGTASPLNPNLAEPLSELPLLAIPHPFYTNHYGGQLAFGPDGYLYLATGDGGGSGDPLRNAQNLNSLLGKMLRIDVAGATLARPYHIPPTNPFVSQFGRRPEIWALGLRNPWRFAFDGGLLYTADVGQARREEINIAGVSTAGLNYGWNIMEGGQCFDAANCVVAGLTLPALEYLHSPTSPNCAVTGGYVYRGRAIPELAGHYFYSDYCAGFLKSFRFAGRGIEQQTDWPIGAVGNIVSFGTDGDGELYLVSASGKIYKIVRL</sequence>
<feature type="domain" description="Glucose/Sorbosone dehydrogenase" evidence="2">
    <location>
        <begin position="57"/>
        <end position="386"/>
    </location>
</feature>
<dbReference type="Pfam" id="PF07995">
    <property type="entry name" value="GSDH"/>
    <property type="match status" value="1"/>
</dbReference>
<dbReference type="Proteomes" id="UP000241421">
    <property type="component" value="Unassembled WGS sequence"/>
</dbReference>
<dbReference type="Gene3D" id="2.120.10.30">
    <property type="entry name" value="TolB, C-terminal domain"/>
    <property type="match status" value="1"/>
</dbReference>
<gene>
    <name evidence="3" type="ORF">C7C56_015675</name>
</gene>
<dbReference type="PANTHER" id="PTHR19328:SF75">
    <property type="entry name" value="ALDOSE SUGAR DEHYDROGENASE YLII"/>
    <property type="match status" value="1"/>
</dbReference>
<dbReference type="RefSeq" id="WP_106758314.1">
    <property type="nucleotide sequence ID" value="NZ_PXWF02000242.1"/>
</dbReference>
<dbReference type="PROSITE" id="PS51257">
    <property type="entry name" value="PROKAR_LIPOPROTEIN"/>
    <property type="match status" value="1"/>
</dbReference>
<comment type="caution">
    <text evidence="3">The sequence shown here is derived from an EMBL/GenBank/DDBJ whole genome shotgun (WGS) entry which is preliminary data.</text>
</comment>
<evidence type="ECO:0000313" key="4">
    <source>
        <dbReference type="Proteomes" id="UP000241421"/>
    </source>
</evidence>
<feature type="signal peptide" evidence="1">
    <location>
        <begin position="1"/>
        <end position="19"/>
    </location>
</feature>
<dbReference type="InterPro" id="IPR012938">
    <property type="entry name" value="Glc/Sorbosone_DH"/>
</dbReference>